<organism evidence="2 3">
    <name type="scientific">Tetrahymena thermophila (strain SB210)</name>
    <dbReference type="NCBI Taxonomy" id="312017"/>
    <lineage>
        <taxon>Eukaryota</taxon>
        <taxon>Sar</taxon>
        <taxon>Alveolata</taxon>
        <taxon>Ciliophora</taxon>
        <taxon>Intramacronucleata</taxon>
        <taxon>Oligohymenophorea</taxon>
        <taxon>Hymenostomatida</taxon>
        <taxon>Tetrahymenina</taxon>
        <taxon>Tetrahymenidae</taxon>
        <taxon>Tetrahymena</taxon>
    </lineage>
</organism>
<dbReference type="FunCoup" id="A4VF48">
    <property type="interactions" value="272"/>
</dbReference>
<dbReference type="SUPFAM" id="SSF47954">
    <property type="entry name" value="Cyclin-like"/>
    <property type="match status" value="1"/>
</dbReference>
<reference evidence="3" key="1">
    <citation type="journal article" date="2006" name="PLoS Biol.">
        <title>Macronuclear genome sequence of the ciliate Tetrahymena thermophila, a model eukaryote.</title>
        <authorList>
            <person name="Eisen J.A."/>
            <person name="Coyne R.S."/>
            <person name="Wu M."/>
            <person name="Wu D."/>
            <person name="Thiagarajan M."/>
            <person name="Wortman J.R."/>
            <person name="Badger J.H."/>
            <person name="Ren Q."/>
            <person name="Amedeo P."/>
            <person name="Jones K.M."/>
            <person name="Tallon L.J."/>
            <person name="Delcher A.L."/>
            <person name="Salzberg S.L."/>
            <person name="Silva J.C."/>
            <person name="Haas B.J."/>
            <person name="Majoros W.H."/>
            <person name="Farzad M."/>
            <person name="Carlton J.M."/>
            <person name="Smith R.K. Jr."/>
            <person name="Garg J."/>
            <person name="Pearlman R.E."/>
            <person name="Karrer K.M."/>
            <person name="Sun L."/>
            <person name="Manning G."/>
            <person name="Elde N.C."/>
            <person name="Turkewitz A.P."/>
            <person name="Asai D.J."/>
            <person name="Wilkes D.E."/>
            <person name="Wang Y."/>
            <person name="Cai H."/>
            <person name="Collins K."/>
            <person name="Stewart B.A."/>
            <person name="Lee S.R."/>
            <person name="Wilamowska K."/>
            <person name="Weinberg Z."/>
            <person name="Ruzzo W.L."/>
            <person name="Wloga D."/>
            <person name="Gaertig J."/>
            <person name="Frankel J."/>
            <person name="Tsao C.-C."/>
            <person name="Gorovsky M.A."/>
            <person name="Keeling P.J."/>
            <person name="Waller R.F."/>
            <person name="Patron N.J."/>
            <person name="Cherry J.M."/>
            <person name="Stover N.A."/>
            <person name="Krieger C.J."/>
            <person name="del Toro C."/>
            <person name="Ryder H.F."/>
            <person name="Williamson S.C."/>
            <person name="Barbeau R.A."/>
            <person name="Hamilton E.P."/>
            <person name="Orias E."/>
        </authorList>
    </citation>
    <scope>NUCLEOTIDE SEQUENCE [LARGE SCALE GENOMIC DNA]</scope>
    <source>
        <strain evidence="3">SB210</strain>
    </source>
</reference>
<dbReference type="GeneID" id="7832827"/>
<gene>
    <name evidence="2" type="ORF">TTHERM_00637498</name>
</gene>
<dbReference type="InParanoid" id="A4VF48"/>
<keyword evidence="1" id="KW-0175">Coiled coil</keyword>
<keyword evidence="3" id="KW-1185">Reference proteome</keyword>
<dbReference type="Proteomes" id="UP000009168">
    <property type="component" value="Unassembled WGS sequence"/>
</dbReference>
<proteinExistence type="predicted"/>
<dbReference type="KEGG" id="tet:TTHERM_00637498"/>
<dbReference type="RefSeq" id="XP_001471502.1">
    <property type="nucleotide sequence ID" value="XM_001471452.2"/>
</dbReference>
<dbReference type="CDD" id="cd00043">
    <property type="entry name" value="CYCLIN_SF"/>
    <property type="match status" value="1"/>
</dbReference>
<evidence type="ECO:0000256" key="1">
    <source>
        <dbReference type="SAM" id="Coils"/>
    </source>
</evidence>
<dbReference type="InterPro" id="IPR036915">
    <property type="entry name" value="Cyclin-like_sf"/>
</dbReference>
<evidence type="ECO:0000313" key="2">
    <source>
        <dbReference type="EMBL" id="EDK31250.1"/>
    </source>
</evidence>
<evidence type="ECO:0008006" key="4">
    <source>
        <dbReference type="Google" id="ProtNLM"/>
    </source>
</evidence>
<dbReference type="SUPFAM" id="SSF57783">
    <property type="entry name" value="Zinc beta-ribbon"/>
    <property type="match status" value="1"/>
</dbReference>
<dbReference type="Gene3D" id="1.10.472.170">
    <property type="match status" value="1"/>
</dbReference>
<sequence>MLSKQTNTEIKQKKQINFYNFNKIIKKEGEVQMSDENEECIKCHSQKVRHDRIKGNVKCFSCGYVVESHYKTFEQEVNNYENDPDQMNKMRGLVQDGKDIVLKIGRDVFDEQTGKKKRKADEDDKKNIRKQLNKWCEYLQFEKREIFEIENYFNILQNMDYCNPNQTKEKEANSSQLKRRGVIAIYIFVRLLKIDEAMLNLKSICNVAGIKLEDVEKELENIKKNQFEDKQKIVEILFDKVDLKTYAEEYSKQLSLNENDKKGYLALCQQIKESQISNGEQDQTKAAAALYAVTKLSNNPDLNNKTLKDLSKVCEKSDGTIKKFYENSILPNLITLFNGIKYQQYNWKDYSNLSRN</sequence>
<name>A4VF48_TETTS</name>
<accession>A4VF48</accession>
<protein>
    <recommendedName>
        <fullName evidence="4">TFIIB-type domain-containing protein</fullName>
    </recommendedName>
</protein>
<evidence type="ECO:0000313" key="3">
    <source>
        <dbReference type="Proteomes" id="UP000009168"/>
    </source>
</evidence>
<dbReference type="AlphaFoldDB" id="A4VF48"/>
<dbReference type="HOGENOM" id="CLU_779620_0_0_1"/>
<dbReference type="Gene3D" id="1.10.472.10">
    <property type="entry name" value="Cyclin-like"/>
    <property type="match status" value="1"/>
</dbReference>
<dbReference type="EMBL" id="GG662588">
    <property type="protein sequence ID" value="EDK31250.1"/>
    <property type="molecule type" value="Genomic_DNA"/>
</dbReference>
<dbReference type="eggNOG" id="ENOG502R2S4">
    <property type="taxonomic scope" value="Eukaryota"/>
</dbReference>
<feature type="coiled-coil region" evidence="1">
    <location>
        <begin position="205"/>
        <end position="232"/>
    </location>
</feature>
<dbReference type="OrthoDB" id="10597287at2759"/>